<feature type="repeat" description="RCC1" evidence="2">
    <location>
        <begin position="20"/>
        <end position="69"/>
    </location>
</feature>
<keyword evidence="5" id="KW-1185">Reference proteome</keyword>
<feature type="chain" id="PRO_5041912851" evidence="3">
    <location>
        <begin position="18"/>
        <end position="376"/>
    </location>
</feature>
<dbReference type="Pfam" id="PF00415">
    <property type="entry name" value="RCC1"/>
    <property type="match status" value="3"/>
</dbReference>
<feature type="repeat" description="RCC1" evidence="2">
    <location>
        <begin position="70"/>
        <end position="121"/>
    </location>
</feature>
<dbReference type="GO" id="GO:0005737">
    <property type="term" value="C:cytoplasm"/>
    <property type="evidence" value="ECO:0007669"/>
    <property type="project" value="TreeGrafter"/>
</dbReference>
<dbReference type="Proteomes" id="UP001190700">
    <property type="component" value="Unassembled WGS sequence"/>
</dbReference>
<dbReference type="EMBL" id="LGRX02019201">
    <property type="protein sequence ID" value="KAK3258874.1"/>
    <property type="molecule type" value="Genomic_DNA"/>
</dbReference>
<reference evidence="4 5" key="1">
    <citation type="journal article" date="2015" name="Genome Biol. Evol.">
        <title>Comparative Genomics of a Bacterivorous Green Alga Reveals Evolutionary Causalities and Consequences of Phago-Mixotrophic Mode of Nutrition.</title>
        <authorList>
            <person name="Burns J.A."/>
            <person name="Paasch A."/>
            <person name="Narechania A."/>
            <person name="Kim E."/>
        </authorList>
    </citation>
    <scope>NUCLEOTIDE SEQUENCE [LARGE SCALE GENOMIC DNA]</scope>
    <source>
        <strain evidence="4 5">PLY_AMNH</strain>
    </source>
</reference>
<dbReference type="InterPro" id="IPR000408">
    <property type="entry name" value="Reg_chr_condens"/>
</dbReference>
<accession>A0AAE0KSK0</accession>
<feature type="repeat" description="RCC1" evidence="2">
    <location>
        <begin position="222"/>
        <end position="271"/>
    </location>
</feature>
<dbReference type="Pfam" id="PF13540">
    <property type="entry name" value="RCC1_2"/>
    <property type="match status" value="1"/>
</dbReference>
<keyword evidence="1" id="KW-0677">Repeat</keyword>
<evidence type="ECO:0000256" key="3">
    <source>
        <dbReference type="SAM" id="SignalP"/>
    </source>
</evidence>
<feature type="signal peptide" evidence="3">
    <location>
        <begin position="1"/>
        <end position="17"/>
    </location>
</feature>
<dbReference type="InterPro" id="IPR051709">
    <property type="entry name" value="Ub-ligase/GTPase-reg"/>
</dbReference>
<feature type="repeat" description="RCC1" evidence="2">
    <location>
        <begin position="122"/>
        <end position="169"/>
    </location>
</feature>
<gene>
    <name evidence="4" type="ORF">CYMTET_32103</name>
</gene>
<evidence type="ECO:0000256" key="2">
    <source>
        <dbReference type="PROSITE-ProRule" id="PRU00235"/>
    </source>
</evidence>
<dbReference type="SUPFAM" id="SSF50985">
    <property type="entry name" value="RCC1/BLIP-II"/>
    <property type="match status" value="2"/>
</dbReference>
<keyword evidence="3" id="KW-0732">Signal</keyword>
<dbReference type="Gene3D" id="2.130.10.30">
    <property type="entry name" value="Regulator of chromosome condensation 1/beta-lactamase-inhibitor protein II"/>
    <property type="match status" value="2"/>
</dbReference>
<dbReference type="InterPro" id="IPR009091">
    <property type="entry name" value="RCC1/BLIP-II"/>
</dbReference>
<dbReference type="PRINTS" id="PR00633">
    <property type="entry name" value="RCCNDNSATION"/>
</dbReference>
<feature type="repeat" description="RCC1" evidence="2">
    <location>
        <begin position="280"/>
        <end position="340"/>
    </location>
</feature>
<feature type="repeat" description="RCC1" evidence="2">
    <location>
        <begin position="169"/>
        <end position="221"/>
    </location>
</feature>
<evidence type="ECO:0000313" key="5">
    <source>
        <dbReference type="Proteomes" id="UP001190700"/>
    </source>
</evidence>
<comment type="caution">
    <text evidence="4">The sequence shown here is derived from an EMBL/GenBank/DDBJ whole genome shotgun (WGS) entry which is preliminary data.</text>
</comment>
<protein>
    <submittedName>
        <fullName evidence="4">Uncharacterized protein</fullName>
    </submittedName>
</protein>
<proteinExistence type="predicted"/>
<dbReference type="PANTHER" id="PTHR45622">
    <property type="entry name" value="UBIQUITIN-PROTEIN LIGASE E3A-RELATED"/>
    <property type="match status" value="1"/>
</dbReference>
<dbReference type="PROSITE" id="PS50012">
    <property type="entry name" value="RCC1_3"/>
    <property type="match status" value="6"/>
</dbReference>
<dbReference type="PANTHER" id="PTHR45622:SF58">
    <property type="entry name" value="REGULATOR OF CHROMOSOME CONDENSATION DOMAIN-CONTAINING PROTEIN"/>
    <property type="match status" value="1"/>
</dbReference>
<name>A0AAE0KSK0_9CHLO</name>
<sequence>MRRVLFVLLGLLGDAASSERDFRVTGYNYKGQLGDGSYENKYLPELAWNESDVILASAGGYHTLFLTAGFGLYATGGNSFGQLGIGSLNTLNTSSPQLISNHLFVGALAAGAYNSFIITTGGKAYAWGRNDFGQLGDGTTIDRLSMVLVAENVAEVAPGDYFTLFRMSGNLEVYGVGRNYYGQLGDGSKSDHTSLTRVLTEGHSIVQVVAGSAHALLLTSAHRVLAFGRNDYGQLGDGTNDDVATPKQVMVEHNVTEVCAGAKHSLFRTGVLEGDLWLPQATYAVGADNFGQLGLDRTGQVEGPRGNMYPSHTVPVASMTDQVVVGLRAGQFHSAFLTEGNKVFMSGANTEGLHSVTTTTTAKTTTTTSTSISTTT</sequence>
<dbReference type="AlphaFoldDB" id="A0AAE0KSK0"/>
<evidence type="ECO:0000313" key="4">
    <source>
        <dbReference type="EMBL" id="KAK3258874.1"/>
    </source>
</evidence>
<evidence type="ECO:0000256" key="1">
    <source>
        <dbReference type="ARBA" id="ARBA00022737"/>
    </source>
</evidence>
<organism evidence="4 5">
    <name type="scientific">Cymbomonas tetramitiformis</name>
    <dbReference type="NCBI Taxonomy" id="36881"/>
    <lineage>
        <taxon>Eukaryota</taxon>
        <taxon>Viridiplantae</taxon>
        <taxon>Chlorophyta</taxon>
        <taxon>Pyramimonadophyceae</taxon>
        <taxon>Pyramimonadales</taxon>
        <taxon>Pyramimonadaceae</taxon>
        <taxon>Cymbomonas</taxon>
    </lineage>
</organism>